<protein>
    <submittedName>
        <fullName evidence="1">Uncharacterized protein</fullName>
    </submittedName>
</protein>
<accession>G4QGY1</accession>
<dbReference type="OrthoDB" id="6624657at2"/>
<dbReference type="HOGENOM" id="CLU_2069763_0_0_6"/>
<dbReference type="STRING" id="1085623.GNIT_1816"/>
<sequence length="118" mass="13362">MGSMVDVFVNTKKHNVMQDTWGHMYPEPGSKHEGYIVLAHGDYGGTTILEYSFGDLCGSPQVAELVATSMSMYEWTNGLYRLDCSLWFFKNSSNLYLTNDSIGRIIKPKLTTLYTFEV</sequence>
<dbReference type="RefSeq" id="WP_014108800.1">
    <property type="nucleotide sequence ID" value="NC_016041.1"/>
</dbReference>
<reference evidence="1 2" key="1">
    <citation type="journal article" date="2011" name="J. Bacteriol.">
        <title>Complete genome sequence of seawater bacterium Glaciecola nitratireducens FR1064T.</title>
        <authorList>
            <person name="Bian F."/>
            <person name="Qin Q.L."/>
            <person name="Xie B.B."/>
            <person name="Shu Y.L."/>
            <person name="Zhang X.Y."/>
            <person name="Yu Y."/>
            <person name="Chen B."/>
            <person name="Chen X.L."/>
            <person name="Zhou B.C."/>
            <person name="Zhang Y.Z."/>
        </authorList>
    </citation>
    <scope>NUCLEOTIDE SEQUENCE [LARGE SCALE GENOMIC DNA]</scope>
    <source>
        <strain evidence="2">JCM 12485 / KCTC 12276 / FR1064</strain>
    </source>
</reference>
<gene>
    <name evidence="1" type="ordered locus">GNIT_1816</name>
</gene>
<dbReference type="AlphaFoldDB" id="G4QGY1"/>
<dbReference type="KEGG" id="gni:GNIT_1816"/>
<proteinExistence type="predicted"/>
<dbReference type="Proteomes" id="UP000009282">
    <property type="component" value="Chromosome"/>
</dbReference>
<organism evidence="1 2">
    <name type="scientific">Glaciecola nitratireducens (strain JCM 12485 / KCTC 12276 / FR1064)</name>
    <dbReference type="NCBI Taxonomy" id="1085623"/>
    <lineage>
        <taxon>Bacteria</taxon>
        <taxon>Pseudomonadati</taxon>
        <taxon>Pseudomonadota</taxon>
        <taxon>Gammaproteobacteria</taxon>
        <taxon>Alteromonadales</taxon>
        <taxon>Alteromonadaceae</taxon>
        <taxon>Brumicola</taxon>
    </lineage>
</organism>
<keyword evidence="2" id="KW-1185">Reference proteome</keyword>
<evidence type="ECO:0000313" key="1">
    <source>
        <dbReference type="EMBL" id="AEP29926.1"/>
    </source>
</evidence>
<dbReference type="EMBL" id="CP003060">
    <property type="protein sequence ID" value="AEP29926.1"/>
    <property type="molecule type" value="Genomic_DNA"/>
</dbReference>
<evidence type="ECO:0000313" key="2">
    <source>
        <dbReference type="Proteomes" id="UP000009282"/>
    </source>
</evidence>
<name>G4QGY1_GLANF</name>